<gene>
    <name evidence="1" type="ORF">P691DRAFT_856003</name>
</gene>
<comment type="caution">
    <text evidence="1">The sequence shown here is derived from an EMBL/GenBank/DDBJ whole genome shotgun (WGS) entry which is preliminary data.</text>
</comment>
<keyword evidence="2" id="KW-1185">Reference proteome</keyword>
<evidence type="ECO:0000313" key="1">
    <source>
        <dbReference type="EMBL" id="KAF9441238.1"/>
    </source>
</evidence>
<sequence>MSKGWKCGTHTNEAQRGCIHIEEHSDACYTCRGASRTLAASSRSGRTVFKKQGTVASRQATEVDGERRVQGVLYASRVVWTVLMCGGEQVKGTQEMDAEKGEKYNFARRYSKFSAPNTALQEMESELCEAEIAYAASLQRLTIARRNHNIWVSPIGKLPPELLRSVFRCLCAFPPFHSFEDVIQRWFDLCRQCTSTRLRLGVVCHQWRCVQQESHDLWKGIAFSVQHRPLNEFDEVLRSFIENSGGRRLTVALSFVDRCGPSVPVERFVGSLERVEQLTIIQPPPAWIPHIVNRPGLIELNLVKAKVLRGFRTGTLLAGCCNLRHILLELDSTSITYFHAVGSMTSASLVGTKTSAAVKFLFYCPNLVSFHFGPVSAEGNSPLDLDIPLFTRDRLEEFSRGLRKAGCPWNVALLTKLRLPGLRELRWNDNHTHGADSHHAARTFFAHLPSTVSSLRLECVNWNNGTAHLGAFTFETQIERLYLLSCSGAFIKVALQAPQPFWRDRMLVKRLPKLHTLLVKVSRSPTAHRGCNALNAEYSNLVVGLLDKRLEPLRNPAFRLELVSTQILWQLKDITNLQGMV</sequence>
<evidence type="ECO:0008006" key="3">
    <source>
        <dbReference type="Google" id="ProtNLM"/>
    </source>
</evidence>
<protein>
    <recommendedName>
        <fullName evidence="3">F-box domain-containing protein</fullName>
    </recommendedName>
</protein>
<evidence type="ECO:0000313" key="2">
    <source>
        <dbReference type="Proteomes" id="UP000807342"/>
    </source>
</evidence>
<dbReference type="AlphaFoldDB" id="A0A9P5WYJ7"/>
<reference evidence="1" key="1">
    <citation type="submission" date="2020-11" db="EMBL/GenBank/DDBJ databases">
        <authorList>
            <consortium name="DOE Joint Genome Institute"/>
            <person name="Ahrendt S."/>
            <person name="Riley R."/>
            <person name="Andreopoulos W."/>
            <person name="Labutti K."/>
            <person name="Pangilinan J."/>
            <person name="Ruiz-Duenas F.J."/>
            <person name="Barrasa J.M."/>
            <person name="Sanchez-Garcia M."/>
            <person name="Camarero S."/>
            <person name="Miyauchi S."/>
            <person name="Serrano A."/>
            <person name="Linde D."/>
            <person name="Babiker R."/>
            <person name="Drula E."/>
            <person name="Ayuso-Fernandez I."/>
            <person name="Pacheco R."/>
            <person name="Padilla G."/>
            <person name="Ferreira P."/>
            <person name="Barriuso J."/>
            <person name="Kellner H."/>
            <person name="Castanera R."/>
            <person name="Alfaro M."/>
            <person name="Ramirez L."/>
            <person name="Pisabarro A.G."/>
            <person name="Kuo A."/>
            <person name="Tritt A."/>
            <person name="Lipzen A."/>
            <person name="He G."/>
            <person name="Yan M."/>
            <person name="Ng V."/>
            <person name="Cullen D."/>
            <person name="Martin F."/>
            <person name="Rosso M.-N."/>
            <person name="Henrissat B."/>
            <person name="Hibbett D."/>
            <person name="Martinez A.T."/>
            <person name="Grigoriev I.V."/>
        </authorList>
    </citation>
    <scope>NUCLEOTIDE SEQUENCE</scope>
    <source>
        <strain evidence="1">MF-IS2</strain>
    </source>
</reference>
<accession>A0A9P5WYJ7</accession>
<organism evidence="1 2">
    <name type="scientific">Macrolepiota fuliginosa MF-IS2</name>
    <dbReference type="NCBI Taxonomy" id="1400762"/>
    <lineage>
        <taxon>Eukaryota</taxon>
        <taxon>Fungi</taxon>
        <taxon>Dikarya</taxon>
        <taxon>Basidiomycota</taxon>
        <taxon>Agaricomycotina</taxon>
        <taxon>Agaricomycetes</taxon>
        <taxon>Agaricomycetidae</taxon>
        <taxon>Agaricales</taxon>
        <taxon>Agaricineae</taxon>
        <taxon>Agaricaceae</taxon>
        <taxon>Macrolepiota</taxon>
    </lineage>
</organism>
<dbReference type="EMBL" id="MU151999">
    <property type="protein sequence ID" value="KAF9441238.1"/>
    <property type="molecule type" value="Genomic_DNA"/>
</dbReference>
<dbReference type="Proteomes" id="UP000807342">
    <property type="component" value="Unassembled WGS sequence"/>
</dbReference>
<name>A0A9P5WYJ7_9AGAR</name>
<proteinExistence type="predicted"/>
<dbReference type="OrthoDB" id="2646305at2759"/>
<dbReference type="Gene3D" id="1.20.1280.50">
    <property type="match status" value="1"/>
</dbReference>